<reference evidence="3 4" key="1">
    <citation type="submission" date="2016-11" db="EMBL/GenBank/DDBJ databases">
        <authorList>
            <person name="Varghese N."/>
            <person name="Submissions S."/>
        </authorList>
    </citation>
    <scope>NUCLEOTIDE SEQUENCE [LARGE SCALE GENOMIC DNA]</scope>
    <source>
        <strain evidence="3 4">DSM 19027</strain>
    </source>
</reference>
<keyword evidence="1" id="KW-0472">Membrane</keyword>
<dbReference type="AlphaFoldDB" id="A0A1M6F4D0"/>
<proteinExistence type="predicted"/>
<dbReference type="InterPro" id="IPR016181">
    <property type="entry name" value="Acyl_CoA_acyltransferase"/>
</dbReference>
<gene>
    <name evidence="3" type="ORF">SAMN05444373_101524</name>
</gene>
<evidence type="ECO:0000313" key="4">
    <source>
        <dbReference type="Proteomes" id="UP000324781"/>
    </source>
</evidence>
<evidence type="ECO:0000259" key="2">
    <source>
        <dbReference type="PROSITE" id="PS51186"/>
    </source>
</evidence>
<dbReference type="InterPro" id="IPR000182">
    <property type="entry name" value="GNAT_dom"/>
</dbReference>
<dbReference type="RefSeq" id="WP_149678414.1">
    <property type="nucleotide sequence ID" value="NZ_DAONMB010000001.1"/>
</dbReference>
<dbReference type="Proteomes" id="UP000324781">
    <property type="component" value="Unassembled WGS sequence"/>
</dbReference>
<keyword evidence="4" id="KW-1185">Reference proteome</keyword>
<dbReference type="GO" id="GO:0008999">
    <property type="term" value="F:protein-N-terminal-alanine acetyltransferase activity"/>
    <property type="evidence" value="ECO:0007669"/>
    <property type="project" value="TreeGrafter"/>
</dbReference>
<sequence length="185" mass="21382">MIRGKKVILKTVSPEEVDHIYELITDINKKGPYWHLQIPPLNKFREEYRETGFWSRDEGRMLILSHEGDYVGEILYFKGLDYQSGYEVGYELFDLKYAGMGYMTEALMLFCAYLFAVWPINRLQVNVMSGNLPSARVVEKCGFTYEGTMRQATFHNGVYHDLKLYSILREECPPLASLLAEGDAP</sequence>
<dbReference type="GO" id="GO:1990189">
    <property type="term" value="F:protein N-terminal-serine acetyltransferase activity"/>
    <property type="evidence" value="ECO:0007669"/>
    <property type="project" value="TreeGrafter"/>
</dbReference>
<accession>A0A1M6F4D0</accession>
<dbReference type="Gene3D" id="3.40.630.30">
    <property type="match status" value="1"/>
</dbReference>
<dbReference type="PROSITE" id="PS51186">
    <property type="entry name" value="GNAT"/>
    <property type="match status" value="1"/>
</dbReference>
<dbReference type="EMBL" id="FQZP01000015">
    <property type="protein sequence ID" value="SHI92535.1"/>
    <property type="molecule type" value="Genomic_DNA"/>
</dbReference>
<dbReference type="OrthoDB" id="9795206at2"/>
<name>A0A1M6F4D0_9FIRM</name>
<evidence type="ECO:0000313" key="3">
    <source>
        <dbReference type="EMBL" id="SHI92535.1"/>
    </source>
</evidence>
<keyword evidence="1" id="KW-0812">Transmembrane</keyword>
<dbReference type="GO" id="GO:0005737">
    <property type="term" value="C:cytoplasm"/>
    <property type="evidence" value="ECO:0007669"/>
    <property type="project" value="TreeGrafter"/>
</dbReference>
<dbReference type="SUPFAM" id="SSF55729">
    <property type="entry name" value="Acyl-CoA N-acyltransferases (Nat)"/>
    <property type="match status" value="1"/>
</dbReference>
<keyword evidence="1" id="KW-1133">Transmembrane helix</keyword>
<feature type="transmembrane region" description="Helical" evidence="1">
    <location>
        <begin position="102"/>
        <end position="120"/>
    </location>
</feature>
<organism evidence="3 4">
    <name type="scientific">Thermoclostridium caenicola</name>
    <dbReference type="NCBI Taxonomy" id="659425"/>
    <lineage>
        <taxon>Bacteria</taxon>
        <taxon>Bacillati</taxon>
        <taxon>Bacillota</taxon>
        <taxon>Clostridia</taxon>
        <taxon>Eubacteriales</taxon>
        <taxon>Oscillospiraceae</taxon>
        <taxon>Thermoclostridium</taxon>
    </lineage>
</organism>
<feature type="domain" description="N-acetyltransferase" evidence="2">
    <location>
        <begin position="7"/>
        <end position="165"/>
    </location>
</feature>
<dbReference type="PANTHER" id="PTHR43441">
    <property type="entry name" value="RIBOSOMAL-PROTEIN-SERINE ACETYLTRANSFERASE"/>
    <property type="match status" value="1"/>
</dbReference>
<evidence type="ECO:0000256" key="1">
    <source>
        <dbReference type="SAM" id="Phobius"/>
    </source>
</evidence>
<dbReference type="PANTHER" id="PTHR43441:SF2">
    <property type="entry name" value="FAMILY ACETYLTRANSFERASE, PUTATIVE (AFU_ORTHOLOGUE AFUA_7G00850)-RELATED"/>
    <property type="match status" value="1"/>
</dbReference>
<protein>
    <submittedName>
        <fullName evidence="3">Protein N-acetyltransferase, RimJ/RimL family</fullName>
    </submittedName>
</protein>
<dbReference type="Pfam" id="PF13302">
    <property type="entry name" value="Acetyltransf_3"/>
    <property type="match status" value="1"/>
</dbReference>
<keyword evidence="3" id="KW-0808">Transferase</keyword>
<dbReference type="InterPro" id="IPR051908">
    <property type="entry name" value="Ribosomal_N-acetyltransferase"/>
</dbReference>